<evidence type="ECO:0000256" key="3">
    <source>
        <dbReference type="ARBA" id="ARBA00022448"/>
    </source>
</evidence>
<dbReference type="PANTHER" id="PTHR13822:SF10">
    <property type="entry name" value="ATP SYNTHASE EPSILON CHAIN, CHLOROPLASTIC"/>
    <property type="match status" value="1"/>
</dbReference>
<comment type="subunit">
    <text evidence="8">F-type ATPases have 2 components, CF(1) - the catalytic core - and CF(0) - the membrane proton channel. CF(1) has five subunits: alpha(3), beta(3), gamma(1), delta(1), epsilon(1). CF(0) has three main subunits: a, b and c.</text>
</comment>
<dbReference type="SUPFAM" id="SSF51344">
    <property type="entry name" value="Epsilon subunit of F1F0-ATP synthase N-terminal domain"/>
    <property type="match status" value="1"/>
</dbReference>
<keyword evidence="4 8" id="KW-0406">Ion transport</keyword>
<accession>A0A7W5XJV4</accession>
<dbReference type="NCBIfam" id="NF009977">
    <property type="entry name" value="PRK13442.1"/>
    <property type="match status" value="1"/>
</dbReference>
<dbReference type="Gene3D" id="2.60.15.10">
    <property type="entry name" value="F0F1 ATP synthase delta/epsilon subunit, N-terminal"/>
    <property type="match status" value="1"/>
</dbReference>
<comment type="subcellular location">
    <subcellularLocation>
        <location evidence="1">Cell membrane</location>
        <topology evidence="1">Peripheral membrane protein</topology>
    </subcellularLocation>
</comment>
<dbReference type="InterPro" id="IPR020546">
    <property type="entry name" value="ATP_synth_F1_dsu/esu_N"/>
</dbReference>
<evidence type="ECO:0000256" key="6">
    <source>
        <dbReference type="ARBA" id="ARBA00023196"/>
    </source>
</evidence>
<feature type="domain" description="ATP synthase F1 complex delta/epsilon subunit N-terminal" evidence="9">
    <location>
        <begin position="4"/>
        <end position="83"/>
    </location>
</feature>
<keyword evidence="3 8" id="KW-0813">Transport</keyword>
<dbReference type="InterPro" id="IPR036771">
    <property type="entry name" value="ATPsynth_dsu/esu_N"/>
</dbReference>
<keyword evidence="6 8" id="KW-0139">CF(1)</keyword>
<dbReference type="CDD" id="cd12152">
    <property type="entry name" value="F1-ATPase_delta"/>
    <property type="match status" value="1"/>
</dbReference>
<protein>
    <submittedName>
        <fullName evidence="10">F-type H+-transporting ATPase subunit epsilon</fullName>
    </submittedName>
</protein>
<dbReference type="InterPro" id="IPR001469">
    <property type="entry name" value="ATP_synth_F1_dsu/esu"/>
</dbReference>
<keyword evidence="5" id="KW-0472">Membrane</keyword>
<proteinExistence type="inferred from homology"/>
<evidence type="ECO:0000256" key="8">
    <source>
        <dbReference type="RuleBase" id="RU003656"/>
    </source>
</evidence>
<evidence type="ECO:0000313" key="10">
    <source>
        <dbReference type="EMBL" id="MBB3666797.1"/>
    </source>
</evidence>
<dbReference type="GO" id="GO:0046933">
    <property type="term" value="F:proton-transporting ATP synthase activity, rotational mechanism"/>
    <property type="evidence" value="ECO:0007669"/>
    <property type="project" value="InterPro"/>
</dbReference>
<evidence type="ECO:0000256" key="7">
    <source>
        <dbReference type="ARBA" id="ARBA00023310"/>
    </source>
</evidence>
<dbReference type="GO" id="GO:0005886">
    <property type="term" value="C:plasma membrane"/>
    <property type="evidence" value="ECO:0007669"/>
    <property type="project" value="UniProtKB-SubCell"/>
</dbReference>
<dbReference type="Pfam" id="PF02823">
    <property type="entry name" value="ATP-synt_DE_N"/>
    <property type="match status" value="1"/>
</dbReference>
<dbReference type="PANTHER" id="PTHR13822">
    <property type="entry name" value="ATP SYNTHASE DELTA/EPSILON CHAIN"/>
    <property type="match status" value="1"/>
</dbReference>
<comment type="caution">
    <text evidence="10">The sequence shown here is derived from an EMBL/GenBank/DDBJ whole genome shotgun (WGS) entry which is preliminary data.</text>
</comment>
<dbReference type="Proteomes" id="UP000547528">
    <property type="component" value="Unassembled WGS sequence"/>
</dbReference>
<evidence type="ECO:0000313" key="11">
    <source>
        <dbReference type="Proteomes" id="UP000547528"/>
    </source>
</evidence>
<organism evidence="10 11">
    <name type="scientific">Garicola koreensis</name>
    <dbReference type="NCBI Taxonomy" id="1262554"/>
    <lineage>
        <taxon>Bacteria</taxon>
        <taxon>Bacillati</taxon>
        <taxon>Actinomycetota</taxon>
        <taxon>Actinomycetes</taxon>
        <taxon>Micrococcales</taxon>
        <taxon>Micrococcaceae</taxon>
        <taxon>Garicola</taxon>
    </lineage>
</organism>
<keyword evidence="11" id="KW-1185">Reference proteome</keyword>
<evidence type="ECO:0000256" key="4">
    <source>
        <dbReference type="ARBA" id="ARBA00023065"/>
    </source>
</evidence>
<keyword evidence="7 8" id="KW-0066">ATP synthesis</keyword>
<comment type="similarity">
    <text evidence="2 8">Belongs to the ATPase epsilon chain family.</text>
</comment>
<evidence type="ECO:0000256" key="1">
    <source>
        <dbReference type="ARBA" id="ARBA00004202"/>
    </source>
</evidence>
<dbReference type="EMBL" id="JACIBT010000001">
    <property type="protein sequence ID" value="MBB3666797.1"/>
    <property type="molecule type" value="Genomic_DNA"/>
</dbReference>
<evidence type="ECO:0000259" key="9">
    <source>
        <dbReference type="Pfam" id="PF02823"/>
    </source>
</evidence>
<name>A0A7W5XJV4_9MICC</name>
<gene>
    <name evidence="10" type="ORF">FHX47_000390</name>
</gene>
<reference evidence="10 11" key="1">
    <citation type="submission" date="2020-08" db="EMBL/GenBank/DDBJ databases">
        <title>Sequencing the genomes of 1000 actinobacteria strains.</title>
        <authorList>
            <person name="Klenk H.-P."/>
        </authorList>
    </citation>
    <scope>NUCLEOTIDE SEQUENCE [LARGE SCALE GENOMIC DNA]</scope>
    <source>
        <strain evidence="10 11">DSM 28238</strain>
    </source>
</reference>
<evidence type="ECO:0000256" key="5">
    <source>
        <dbReference type="ARBA" id="ARBA00023136"/>
    </source>
</evidence>
<sequence length="89" mass="9127">MAVLDVQVVATDHAVWTGEAKSIRGRTKEGDIGILPGHTPVLAVLVEGELVIEPVEGPALTATVSGGFFSVDSDKVTVVADDADLTNGT</sequence>
<dbReference type="GO" id="GO:0045259">
    <property type="term" value="C:proton-transporting ATP synthase complex"/>
    <property type="evidence" value="ECO:0007669"/>
    <property type="project" value="UniProtKB-KW"/>
</dbReference>
<dbReference type="RefSeq" id="WP_183357198.1">
    <property type="nucleotide sequence ID" value="NZ_BAABKR010000008.1"/>
</dbReference>
<dbReference type="AlphaFoldDB" id="A0A7W5XJV4"/>
<evidence type="ECO:0000256" key="2">
    <source>
        <dbReference type="ARBA" id="ARBA00005712"/>
    </source>
</evidence>
<dbReference type="NCBIfam" id="TIGR01216">
    <property type="entry name" value="ATP_synt_epsi"/>
    <property type="match status" value="1"/>
</dbReference>